<dbReference type="PROSITE" id="PS51502">
    <property type="entry name" value="S_R_A_B_BARREL"/>
    <property type="match status" value="1"/>
</dbReference>
<gene>
    <name evidence="3" type="ORF">F3Y22_tig00111779pilonHSYRG00313</name>
</gene>
<proteinExistence type="predicted"/>
<dbReference type="Proteomes" id="UP000436088">
    <property type="component" value="Unassembled WGS sequence"/>
</dbReference>
<dbReference type="Gene3D" id="3.30.70.100">
    <property type="match status" value="1"/>
</dbReference>
<accession>A0A6A2YDB2</accession>
<dbReference type="SUPFAM" id="SSF54909">
    <property type="entry name" value="Dimeric alpha+beta barrel"/>
    <property type="match status" value="1"/>
</dbReference>
<evidence type="ECO:0000259" key="2">
    <source>
        <dbReference type="PROSITE" id="PS51502"/>
    </source>
</evidence>
<dbReference type="SMART" id="SM00886">
    <property type="entry name" value="Dabb"/>
    <property type="match status" value="1"/>
</dbReference>
<dbReference type="Pfam" id="PF07876">
    <property type="entry name" value="Dabb"/>
    <property type="match status" value="1"/>
</dbReference>
<dbReference type="InterPro" id="IPR013097">
    <property type="entry name" value="Dabb"/>
</dbReference>
<evidence type="ECO:0000313" key="4">
    <source>
        <dbReference type="Proteomes" id="UP000436088"/>
    </source>
</evidence>
<dbReference type="PANTHER" id="PTHR33178:SF4">
    <property type="entry name" value="EXPRESSED PROTEIN"/>
    <property type="match status" value="1"/>
</dbReference>
<organism evidence="3 4">
    <name type="scientific">Hibiscus syriacus</name>
    <name type="common">Rose of Sharon</name>
    <dbReference type="NCBI Taxonomy" id="106335"/>
    <lineage>
        <taxon>Eukaryota</taxon>
        <taxon>Viridiplantae</taxon>
        <taxon>Streptophyta</taxon>
        <taxon>Embryophyta</taxon>
        <taxon>Tracheophyta</taxon>
        <taxon>Spermatophyta</taxon>
        <taxon>Magnoliopsida</taxon>
        <taxon>eudicotyledons</taxon>
        <taxon>Gunneridae</taxon>
        <taxon>Pentapetalae</taxon>
        <taxon>rosids</taxon>
        <taxon>malvids</taxon>
        <taxon>Malvales</taxon>
        <taxon>Malvaceae</taxon>
        <taxon>Malvoideae</taxon>
        <taxon>Hibiscus</taxon>
    </lineage>
</organism>
<comment type="caution">
    <text evidence="3">The sequence shown here is derived from an EMBL/GenBank/DDBJ whole genome shotgun (WGS) entry which is preliminary data.</text>
</comment>
<feature type="domain" description="Stress-response A/B barrel" evidence="2">
    <location>
        <begin position="4"/>
        <end position="96"/>
    </location>
</feature>
<name>A0A6A2YDB2_HIBSY</name>
<dbReference type="InterPro" id="IPR011008">
    <property type="entry name" value="Dimeric_a/b-barrel"/>
</dbReference>
<dbReference type="EMBL" id="VEPZ02001425">
    <property type="protein sequence ID" value="KAE8673669.1"/>
    <property type="molecule type" value="Genomic_DNA"/>
</dbReference>
<evidence type="ECO:0000256" key="1">
    <source>
        <dbReference type="ARBA" id="ARBA00011738"/>
    </source>
</evidence>
<comment type="subunit">
    <text evidence="1">Homodimer.</text>
</comment>
<keyword evidence="4" id="KW-1185">Reference proteome</keyword>
<protein>
    <submittedName>
        <fullName evidence="3">Ricin-agglutinin family protein</fullName>
    </submittedName>
</protein>
<reference evidence="3" key="1">
    <citation type="submission" date="2019-09" db="EMBL/GenBank/DDBJ databases">
        <title>Draft genome information of white flower Hibiscus syriacus.</title>
        <authorList>
            <person name="Kim Y.-M."/>
        </authorList>
    </citation>
    <scope>NUCLEOTIDE SEQUENCE [LARGE SCALE GENOMIC DNA]</scope>
    <source>
        <strain evidence="3">YM2019G1</strain>
    </source>
</reference>
<evidence type="ECO:0000313" key="3">
    <source>
        <dbReference type="EMBL" id="KAE8673669.1"/>
    </source>
</evidence>
<sequence length="105" mass="11645">MTGFKHLVIVKFKADSVVDDILKGMEKLVSEIDIVKSLEWGEDIESEEMLRQGFTHAFLMSFDNKEDYSAFVGHASHVEFSATFSGAIDKIVLLDFPCVVAKGSA</sequence>
<dbReference type="AlphaFoldDB" id="A0A6A2YDB2"/>
<dbReference type="InterPro" id="IPR044662">
    <property type="entry name" value="HS1/DABB1-like"/>
</dbReference>
<dbReference type="PANTHER" id="PTHR33178">
    <property type="match status" value="1"/>
</dbReference>